<dbReference type="EMBL" id="SIPS01000007">
    <property type="protein sequence ID" value="TAW14023.1"/>
    <property type="molecule type" value="Genomic_DNA"/>
</dbReference>
<gene>
    <name evidence="3" type="ORF">ELI03_34520</name>
    <name evidence="2" type="ORF">ELI19_33100</name>
</gene>
<dbReference type="Proteomes" id="UP000292036">
    <property type="component" value="Unassembled WGS sequence"/>
</dbReference>
<keyword evidence="1" id="KW-0472">Membrane</keyword>
<evidence type="ECO:0000313" key="3">
    <source>
        <dbReference type="EMBL" id="TAX64700.1"/>
    </source>
</evidence>
<reference evidence="4 5" key="1">
    <citation type="submission" date="2019-02" db="EMBL/GenBank/DDBJ databases">
        <title>The genomic architecture of introgression among sibling species of bacteria.</title>
        <authorList>
            <person name="Cavassim M.I.A."/>
            <person name="Moeskjaer S."/>
            <person name="Moslemi C."/>
            <person name="Fields B."/>
            <person name="Bachmann A."/>
            <person name="Vilhjalmsson B."/>
            <person name="Schierup M.H."/>
            <person name="Young J.P.W."/>
            <person name="Andersen S.U."/>
        </authorList>
    </citation>
    <scope>NUCLEOTIDE SEQUENCE [LARGE SCALE GENOMIC DNA]</scope>
    <source>
        <strain evidence="3 5">SM145A</strain>
        <strain evidence="2 4">SM151B</strain>
    </source>
</reference>
<evidence type="ECO:0000313" key="4">
    <source>
        <dbReference type="Proteomes" id="UP000292036"/>
    </source>
</evidence>
<evidence type="ECO:0000313" key="5">
    <source>
        <dbReference type="Proteomes" id="UP000293652"/>
    </source>
</evidence>
<name>A0A4V2IGE1_RHILE</name>
<organism evidence="3 5">
    <name type="scientific">Rhizobium leguminosarum</name>
    <dbReference type="NCBI Taxonomy" id="384"/>
    <lineage>
        <taxon>Bacteria</taxon>
        <taxon>Pseudomonadati</taxon>
        <taxon>Pseudomonadota</taxon>
        <taxon>Alphaproteobacteria</taxon>
        <taxon>Hyphomicrobiales</taxon>
        <taxon>Rhizobiaceae</taxon>
        <taxon>Rhizobium/Agrobacterium group</taxon>
        <taxon>Rhizobium</taxon>
    </lineage>
</organism>
<dbReference type="EMBL" id="SIPC01000008">
    <property type="protein sequence ID" value="TAX64700.1"/>
    <property type="molecule type" value="Genomic_DNA"/>
</dbReference>
<protein>
    <submittedName>
        <fullName evidence="3">Uncharacterized protein</fullName>
    </submittedName>
</protein>
<keyword evidence="1" id="KW-0812">Transmembrane</keyword>
<feature type="transmembrane region" description="Helical" evidence="1">
    <location>
        <begin position="12"/>
        <end position="34"/>
    </location>
</feature>
<keyword evidence="1" id="KW-1133">Transmembrane helix</keyword>
<accession>A0A4V2IGE1</accession>
<dbReference type="Proteomes" id="UP000293652">
    <property type="component" value="Unassembled WGS sequence"/>
</dbReference>
<proteinExistence type="predicted"/>
<comment type="caution">
    <text evidence="3">The sequence shown here is derived from an EMBL/GenBank/DDBJ whole genome shotgun (WGS) entry which is preliminary data.</text>
</comment>
<evidence type="ECO:0000313" key="2">
    <source>
        <dbReference type="EMBL" id="TAW14023.1"/>
    </source>
</evidence>
<dbReference type="AlphaFoldDB" id="A0A4V2IGE1"/>
<evidence type="ECO:0000256" key="1">
    <source>
        <dbReference type="SAM" id="Phobius"/>
    </source>
</evidence>
<sequence length="76" mass="8425">MRRIDGCLFIRLCYFLLPFCAIANVIAVVGALYLCSARNMEVAITQTAERILPALLVGIAAGRGDWPRHHLISLQQ</sequence>